<dbReference type="SUPFAM" id="SSF46689">
    <property type="entry name" value="Homeodomain-like"/>
    <property type="match status" value="2"/>
</dbReference>
<dbReference type="PROSITE" id="PS01124">
    <property type="entry name" value="HTH_ARAC_FAMILY_2"/>
    <property type="match status" value="1"/>
</dbReference>
<dbReference type="InterPro" id="IPR050204">
    <property type="entry name" value="AraC_XylS_family_regulators"/>
</dbReference>
<evidence type="ECO:0000256" key="3">
    <source>
        <dbReference type="ARBA" id="ARBA00023163"/>
    </source>
</evidence>
<protein>
    <submittedName>
        <fullName evidence="6">AraC-like DNA-binding protein</fullName>
    </submittedName>
</protein>
<organism evidence="6 7">
    <name type="scientific">Knoellia remsis</name>
    <dbReference type="NCBI Taxonomy" id="407159"/>
    <lineage>
        <taxon>Bacteria</taxon>
        <taxon>Bacillati</taxon>
        <taxon>Actinomycetota</taxon>
        <taxon>Actinomycetes</taxon>
        <taxon>Micrococcales</taxon>
        <taxon>Intrasporangiaceae</taxon>
        <taxon>Knoellia</taxon>
    </lineage>
</organism>
<keyword evidence="2 6" id="KW-0238">DNA-binding</keyword>
<dbReference type="OrthoDB" id="5464689at2"/>
<dbReference type="SMART" id="SM00342">
    <property type="entry name" value="HTH_ARAC"/>
    <property type="match status" value="1"/>
</dbReference>
<dbReference type="AlphaFoldDB" id="A0A2T0U6E5"/>
<dbReference type="Gene3D" id="1.10.10.60">
    <property type="entry name" value="Homeodomain-like"/>
    <property type="match status" value="1"/>
</dbReference>
<gene>
    <name evidence="6" type="ORF">BCF74_12724</name>
</gene>
<dbReference type="InterPro" id="IPR009057">
    <property type="entry name" value="Homeodomain-like_sf"/>
</dbReference>
<sequence>MSVSSDAGQGPSAPPASEPPTTDRAPTADVSPKSGLHPPIVSRFTTTIPDEGSALVRAAYADNRLRVQGQADDFRFRQSRRDLGSLRIDSFHNSLVTEYDVEPLGCLVVCRVLDRHMDIWTDGRHRRVGPGDVVLLAHPEKAYSTRLEGAGLEIVGVDLDLLAEVTDEPVRDVVDRFHLETFEPLMAWHWKRTLHHLTDVVLSDDRLSENPVVLGTSARLVAATLITALDPAGVTPTPTDRTDATNTTVQRAVAYVEEHCDADITVTDIARAAHVSVRALQLAFRRHLDTTPTGYLRRVRLDRAHDDLLAADPASGTSVTDIAMSWGFLNVGRFSAQYRSVHGVPPRWTLHH</sequence>
<evidence type="ECO:0000313" key="6">
    <source>
        <dbReference type="EMBL" id="PRY53480.1"/>
    </source>
</evidence>
<evidence type="ECO:0000256" key="1">
    <source>
        <dbReference type="ARBA" id="ARBA00023015"/>
    </source>
</evidence>
<proteinExistence type="predicted"/>
<keyword evidence="7" id="KW-1185">Reference proteome</keyword>
<evidence type="ECO:0000256" key="2">
    <source>
        <dbReference type="ARBA" id="ARBA00023125"/>
    </source>
</evidence>
<dbReference type="Pfam" id="PF12833">
    <property type="entry name" value="HTH_18"/>
    <property type="match status" value="1"/>
</dbReference>
<dbReference type="RefSeq" id="WP_146132982.1">
    <property type="nucleotide sequence ID" value="NZ_PVTI01000027.1"/>
</dbReference>
<name>A0A2T0U6E5_9MICO</name>
<accession>A0A2T0U6E5</accession>
<dbReference type="GO" id="GO:0043565">
    <property type="term" value="F:sequence-specific DNA binding"/>
    <property type="evidence" value="ECO:0007669"/>
    <property type="project" value="InterPro"/>
</dbReference>
<keyword evidence="3" id="KW-0804">Transcription</keyword>
<keyword evidence="1" id="KW-0805">Transcription regulation</keyword>
<comment type="caution">
    <text evidence="6">The sequence shown here is derived from an EMBL/GenBank/DDBJ whole genome shotgun (WGS) entry which is preliminary data.</text>
</comment>
<evidence type="ECO:0000256" key="4">
    <source>
        <dbReference type="SAM" id="MobiDB-lite"/>
    </source>
</evidence>
<dbReference type="PANTHER" id="PTHR46796:SF12">
    <property type="entry name" value="HTH-TYPE DNA-BINDING TRANSCRIPTIONAL ACTIVATOR EUTR"/>
    <property type="match status" value="1"/>
</dbReference>
<dbReference type="PANTHER" id="PTHR46796">
    <property type="entry name" value="HTH-TYPE TRANSCRIPTIONAL ACTIVATOR RHAS-RELATED"/>
    <property type="match status" value="1"/>
</dbReference>
<dbReference type="GO" id="GO:0003700">
    <property type="term" value="F:DNA-binding transcription factor activity"/>
    <property type="evidence" value="ECO:0007669"/>
    <property type="project" value="InterPro"/>
</dbReference>
<dbReference type="EMBL" id="PVTI01000027">
    <property type="protein sequence ID" value="PRY53480.1"/>
    <property type="molecule type" value="Genomic_DNA"/>
</dbReference>
<evidence type="ECO:0000313" key="7">
    <source>
        <dbReference type="Proteomes" id="UP000237822"/>
    </source>
</evidence>
<reference evidence="6 7" key="1">
    <citation type="submission" date="2018-03" db="EMBL/GenBank/DDBJ databases">
        <title>Genomic Encyclopedia of Archaeal and Bacterial Type Strains, Phase II (KMG-II): from individual species to whole genera.</title>
        <authorList>
            <person name="Goeker M."/>
        </authorList>
    </citation>
    <scope>NUCLEOTIDE SEQUENCE [LARGE SCALE GENOMIC DNA]</scope>
    <source>
        <strain evidence="6 7">ATCC BAA-1496</strain>
    </source>
</reference>
<dbReference type="Proteomes" id="UP000237822">
    <property type="component" value="Unassembled WGS sequence"/>
</dbReference>
<evidence type="ECO:0000259" key="5">
    <source>
        <dbReference type="PROSITE" id="PS01124"/>
    </source>
</evidence>
<dbReference type="InterPro" id="IPR018060">
    <property type="entry name" value="HTH_AraC"/>
</dbReference>
<feature type="region of interest" description="Disordered" evidence="4">
    <location>
        <begin position="1"/>
        <end position="40"/>
    </location>
</feature>
<feature type="domain" description="HTH araC/xylS-type" evidence="5">
    <location>
        <begin position="250"/>
        <end position="352"/>
    </location>
</feature>